<evidence type="ECO:0000313" key="4">
    <source>
        <dbReference type="EMBL" id="OGK50882.1"/>
    </source>
</evidence>
<comment type="caution">
    <text evidence="4">The sequence shown here is derived from an EMBL/GenBank/DDBJ whole genome shotgun (WGS) entry which is preliminary data.</text>
</comment>
<keyword evidence="2" id="KW-1133">Transmembrane helix</keyword>
<name>A0A1F7J5K3_9BACT</name>
<dbReference type="EMBL" id="MGAQ01000010">
    <property type="protein sequence ID" value="OGK50882.1"/>
    <property type="molecule type" value="Genomic_DNA"/>
</dbReference>
<dbReference type="SUPFAM" id="SSF49373">
    <property type="entry name" value="Invasin/intimin cell-adhesion fragments"/>
    <property type="match status" value="1"/>
</dbReference>
<organism evidence="4 5">
    <name type="scientific">Candidatus Roizmanbacteria bacterium RIFCSPLOWO2_01_FULL_40_42</name>
    <dbReference type="NCBI Taxonomy" id="1802066"/>
    <lineage>
        <taxon>Bacteria</taxon>
        <taxon>Candidatus Roizmaniibacteriota</taxon>
    </lineage>
</organism>
<accession>A0A1F7J5K3</accession>
<dbReference type="Pfam" id="PF02369">
    <property type="entry name" value="Big_1"/>
    <property type="match status" value="1"/>
</dbReference>
<protein>
    <recommendedName>
        <fullName evidence="3">Big-1 domain-containing protein</fullName>
    </recommendedName>
</protein>
<gene>
    <name evidence="4" type="ORF">A3B50_01220</name>
</gene>
<proteinExistence type="inferred from homology"/>
<dbReference type="InterPro" id="IPR003344">
    <property type="entry name" value="Big_1_dom"/>
</dbReference>
<evidence type="ECO:0000259" key="3">
    <source>
        <dbReference type="Pfam" id="PF02369"/>
    </source>
</evidence>
<reference evidence="4 5" key="1">
    <citation type="journal article" date="2016" name="Nat. Commun.">
        <title>Thousands of microbial genomes shed light on interconnected biogeochemical processes in an aquifer system.</title>
        <authorList>
            <person name="Anantharaman K."/>
            <person name="Brown C.T."/>
            <person name="Hug L.A."/>
            <person name="Sharon I."/>
            <person name="Castelle C.J."/>
            <person name="Probst A.J."/>
            <person name="Thomas B.C."/>
            <person name="Singh A."/>
            <person name="Wilkins M.J."/>
            <person name="Karaoz U."/>
            <person name="Brodie E.L."/>
            <person name="Williams K.H."/>
            <person name="Hubbard S.S."/>
            <person name="Banfield J.F."/>
        </authorList>
    </citation>
    <scope>NUCLEOTIDE SEQUENCE [LARGE SCALE GENOMIC DNA]</scope>
</reference>
<comment type="similarity">
    <text evidence="1">Belongs to the intimin/invasin family.</text>
</comment>
<feature type="domain" description="Big-1" evidence="3">
    <location>
        <begin position="54"/>
        <end position="135"/>
    </location>
</feature>
<dbReference type="AlphaFoldDB" id="A0A1F7J5K3"/>
<evidence type="ECO:0000313" key="5">
    <source>
        <dbReference type="Proteomes" id="UP000178558"/>
    </source>
</evidence>
<sequence length="137" mass="14668">MDKKLIALMSLFFVAFLFFTTMVVFKNPLSTVTRAEKANQPSGTNSLIFAWPLNTTAGAGSEVKIDVFVRSEANGPLENKTVTLNSTLGSVRTVNATSDKGGKTTFNLSSDTAGIAELTATIDNSIPLSQKLTVKFE</sequence>
<dbReference type="InterPro" id="IPR008964">
    <property type="entry name" value="Invasin/intimin_cell_adhesion"/>
</dbReference>
<keyword evidence="2" id="KW-0812">Transmembrane</keyword>
<evidence type="ECO:0000256" key="2">
    <source>
        <dbReference type="SAM" id="Phobius"/>
    </source>
</evidence>
<feature type="transmembrane region" description="Helical" evidence="2">
    <location>
        <begin position="6"/>
        <end position="25"/>
    </location>
</feature>
<evidence type="ECO:0000256" key="1">
    <source>
        <dbReference type="ARBA" id="ARBA00010116"/>
    </source>
</evidence>
<dbReference type="Gene3D" id="2.60.40.10">
    <property type="entry name" value="Immunoglobulins"/>
    <property type="match status" value="1"/>
</dbReference>
<dbReference type="Proteomes" id="UP000178558">
    <property type="component" value="Unassembled WGS sequence"/>
</dbReference>
<keyword evidence="2" id="KW-0472">Membrane</keyword>
<dbReference type="InterPro" id="IPR013783">
    <property type="entry name" value="Ig-like_fold"/>
</dbReference>